<dbReference type="GeneID" id="14919386"/>
<dbReference type="GO" id="GO:0004672">
    <property type="term" value="F:protein kinase activity"/>
    <property type="evidence" value="ECO:0007669"/>
    <property type="project" value="InterPro"/>
</dbReference>
<dbReference type="InterPro" id="IPR050167">
    <property type="entry name" value="Ser_Thr_protein_kinase"/>
</dbReference>
<dbReference type="InterPro" id="IPR001245">
    <property type="entry name" value="Ser-Thr/Tyr_kinase_cat_dom"/>
</dbReference>
<dbReference type="PANTHER" id="PTHR23257:SF963">
    <property type="entry name" value="AT08303P"/>
    <property type="match status" value="1"/>
</dbReference>
<feature type="compositionally biased region" description="Acidic residues" evidence="1">
    <location>
        <begin position="174"/>
        <end position="189"/>
    </location>
</feature>
<keyword evidence="3" id="KW-0418">Kinase</keyword>
<dbReference type="Gene3D" id="1.10.510.10">
    <property type="entry name" value="Transferase(Phosphotransferase) domain 1"/>
    <property type="match status" value="1"/>
</dbReference>
<protein>
    <submittedName>
        <fullName evidence="3">Mitogen-activated protein kinase kinase kinase</fullName>
    </submittedName>
</protein>
<dbReference type="PROSITE" id="PS50011">
    <property type="entry name" value="PROTEIN_KINASE_DOM"/>
    <property type="match status" value="1"/>
</dbReference>
<dbReference type="VEuPathDB" id="AmoebaDB:ACA1_154840"/>
<dbReference type="InterPro" id="IPR000719">
    <property type="entry name" value="Prot_kinase_dom"/>
</dbReference>
<keyword evidence="4" id="KW-1185">Reference proteome</keyword>
<dbReference type="SUPFAM" id="SSF56112">
    <property type="entry name" value="Protein kinase-like (PK-like)"/>
    <property type="match status" value="1"/>
</dbReference>
<dbReference type="Pfam" id="PF07714">
    <property type="entry name" value="PK_Tyr_Ser-Thr"/>
    <property type="match status" value="1"/>
</dbReference>
<dbReference type="GO" id="GO:0005524">
    <property type="term" value="F:ATP binding"/>
    <property type="evidence" value="ECO:0007669"/>
    <property type="project" value="InterPro"/>
</dbReference>
<keyword evidence="3" id="KW-0808">Transferase</keyword>
<dbReference type="Proteomes" id="UP000011083">
    <property type="component" value="Unassembled WGS sequence"/>
</dbReference>
<dbReference type="STRING" id="1257118.L8H1C2"/>
<evidence type="ECO:0000256" key="1">
    <source>
        <dbReference type="SAM" id="MobiDB-lite"/>
    </source>
</evidence>
<evidence type="ECO:0000313" key="3">
    <source>
        <dbReference type="EMBL" id="ELR18558.1"/>
    </source>
</evidence>
<reference evidence="3 4" key="1">
    <citation type="journal article" date="2013" name="Genome Biol.">
        <title>Genome of Acanthamoeba castellanii highlights extensive lateral gene transfer and early evolution of tyrosine kinase signaling.</title>
        <authorList>
            <person name="Clarke M."/>
            <person name="Lohan A.J."/>
            <person name="Liu B."/>
            <person name="Lagkouvardos I."/>
            <person name="Roy S."/>
            <person name="Zafar N."/>
            <person name="Bertelli C."/>
            <person name="Schilde C."/>
            <person name="Kianianmomeni A."/>
            <person name="Burglin T.R."/>
            <person name="Frech C."/>
            <person name="Turcotte B."/>
            <person name="Kopec K.O."/>
            <person name="Synnott J.M."/>
            <person name="Choo C."/>
            <person name="Paponov I."/>
            <person name="Finkler A."/>
            <person name="Soon Heng Tan C."/>
            <person name="Hutchins A.P."/>
            <person name="Weinmeier T."/>
            <person name="Rattei T."/>
            <person name="Chu J.S."/>
            <person name="Gimenez G."/>
            <person name="Irimia M."/>
            <person name="Rigden D.J."/>
            <person name="Fitzpatrick D.A."/>
            <person name="Lorenzo-Morales J."/>
            <person name="Bateman A."/>
            <person name="Chiu C.H."/>
            <person name="Tang P."/>
            <person name="Hegemann P."/>
            <person name="Fromm H."/>
            <person name="Raoult D."/>
            <person name="Greub G."/>
            <person name="Miranda-Saavedra D."/>
            <person name="Chen N."/>
            <person name="Nash P."/>
            <person name="Ginger M.L."/>
            <person name="Horn M."/>
            <person name="Schaap P."/>
            <person name="Caler L."/>
            <person name="Loftus B."/>
        </authorList>
    </citation>
    <scope>NUCLEOTIDE SEQUENCE [LARGE SCALE GENOMIC DNA]</scope>
    <source>
        <strain evidence="3 4">Neff</strain>
    </source>
</reference>
<organism evidence="3 4">
    <name type="scientific">Acanthamoeba castellanii (strain ATCC 30010 / Neff)</name>
    <dbReference type="NCBI Taxonomy" id="1257118"/>
    <lineage>
        <taxon>Eukaryota</taxon>
        <taxon>Amoebozoa</taxon>
        <taxon>Discosea</taxon>
        <taxon>Longamoebia</taxon>
        <taxon>Centramoebida</taxon>
        <taxon>Acanthamoebidae</taxon>
        <taxon>Acanthamoeba</taxon>
    </lineage>
</organism>
<proteinExistence type="predicted"/>
<dbReference type="GO" id="GO:0007165">
    <property type="term" value="P:signal transduction"/>
    <property type="evidence" value="ECO:0007669"/>
    <property type="project" value="TreeGrafter"/>
</dbReference>
<evidence type="ECO:0000259" key="2">
    <source>
        <dbReference type="PROSITE" id="PS50011"/>
    </source>
</evidence>
<dbReference type="GO" id="GO:0005737">
    <property type="term" value="C:cytoplasm"/>
    <property type="evidence" value="ECO:0007669"/>
    <property type="project" value="TreeGrafter"/>
</dbReference>
<dbReference type="OrthoDB" id="339325at2759"/>
<sequence length="261" mass="28716">MLDERRCIDESPNLGLGIGLEEVLADSPMARNRLREVQKGVEDWGDDLLRLTSAATKLGSAAKVYIGQTYTEKADVYSYAICLAELMTGEDPYQGMEPHIYASYAITNSLRPQLPETLDEKWKELMMACWHEDPELRPDFAEVVAYLDCYLPATSPPAPAPPLPTTQADVGDIHEDEVDDDGDDDDDDASGAGDVVERRSPEAKRPPPSDHKQHGDEAEEAEDSSPQRTHDPLRTTSSSAGYLLALAGEPKDKSGRERRCG</sequence>
<dbReference type="InterPro" id="IPR011009">
    <property type="entry name" value="Kinase-like_dom_sf"/>
</dbReference>
<evidence type="ECO:0000313" key="4">
    <source>
        <dbReference type="Proteomes" id="UP000011083"/>
    </source>
</evidence>
<dbReference type="AlphaFoldDB" id="L8H1C2"/>
<gene>
    <name evidence="3" type="ORF">ACA1_154840</name>
</gene>
<dbReference type="EMBL" id="KB007951">
    <property type="protein sequence ID" value="ELR18558.1"/>
    <property type="molecule type" value="Genomic_DNA"/>
</dbReference>
<feature type="compositionally biased region" description="Basic and acidic residues" evidence="1">
    <location>
        <begin position="195"/>
        <end position="216"/>
    </location>
</feature>
<dbReference type="PANTHER" id="PTHR23257">
    <property type="entry name" value="SERINE-THREONINE PROTEIN KINASE"/>
    <property type="match status" value="1"/>
</dbReference>
<feature type="region of interest" description="Disordered" evidence="1">
    <location>
        <begin position="174"/>
        <end position="261"/>
    </location>
</feature>
<feature type="compositionally biased region" description="Basic and acidic residues" evidence="1">
    <location>
        <begin position="249"/>
        <end position="261"/>
    </location>
</feature>
<feature type="domain" description="Protein kinase" evidence="2">
    <location>
        <begin position="1"/>
        <end position="151"/>
    </location>
</feature>
<accession>L8H1C2</accession>
<name>L8H1C2_ACACF</name>
<dbReference type="KEGG" id="acan:ACA1_154840"/>
<dbReference type="RefSeq" id="XP_004340597.1">
    <property type="nucleotide sequence ID" value="XM_004340549.1"/>
</dbReference>